<accession>A0ABD1LKB8</accession>
<evidence type="ECO:0000256" key="1">
    <source>
        <dbReference type="SAM" id="MobiDB-lite"/>
    </source>
</evidence>
<keyword evidence="3" id="KW-1185">Reference proteome</keyword>
<dbReference type="Proteomes" id="UP001603857">
    <property type="component" value="Unassembled WGS sequence"/>
</dbReference>
<gene>
    <name evidence="2" type="ORF">Fmac_023020</name>
</gene>
<feature type="region of interest" description="Disordered" evidence="1">
    <location>
        <begin position="1"/>
        <end position="21"/>
    </location>
</feature>
<name>A0ABD1LKB8_9FABA</name>
<reference evidence="2 3" key="1">
    <citation type="submission" date="2024-08" db="EMBL/GenBank/DDBJ databases">
        <title>Insights into the chromosomal genome structure of Flemingia macrophylla.</title>
        <authorList>
            <person name="Ding Y."/>
            <person name="Zhao Y."/>
            <person name="Bi W."/>
            <person name="Wu M."/>
            <person name="Zhao G."/>
            <person name="Gong Y."/>
            <person name="Li W."/>
            <person name="Zhang P."/>
        </authorList>
    </citation>
    <scope>NUCLEOTIDE SEQUENCE [LARGE SCALE GENOMIC DNA]</scope>
    <source>
        <strain evidence="2">DYQJB</strain>
        <tissue evidence="2">Leaf</tissue>
    </source>
</reference>
<sequence>MAEQSRTEHTKWNQTPPPAELEAPLELEEAALTTLSSSYSLSSVGSSNLQTGQEFLELNQGTMQSP</sequence>
<evidence type="ECO:0000313" key="3">
    <source>
        <dbReference type="Proteomes" id="UP001603857"/>
    </source>
</evidence>
<organism evidence="2 3">
    <name type="scientific">Flemingia macrophylla</name>
    <dbReference type="NCBI Taxonomy" id="520843"/>
    <lineage>
        <taxon>Eukaryota</taxon>
        <taxon>Viridiplantae</taxon>
        <taxon>Streptophyta</taxon>
        <taxon>Embryophyta</taxon>
        <taxon>Tracheophyta</taxon>
        <taxon>Spermatophyta</taxon>
        <taxon>Magnoliopsida</taxon>
        <taxon>eudicotyledons</taxon>
        <taxon>Gunneridae</taxon>
        <taxon>Pentapetalae</taxon>
        <taxon>rosids</taxon>
        <taxon>fabids</taxon>
        <taxon>Fabales</taxon>
        <taxon>Fabaceae</taxon>
        <taxon>Papilionoideae</taxon>
        <taxon>50 kb inversion clade</taxon>
        <taxon>NPAAA clade</taxon>
        <taxon>indigoferoid/millettioid clade</taxon>
        <taxon>Phaseoleae</taxon>
        <taxon>Flemingia</taxon>
    </lineage>
</organism>
<proteinExistence type="predicted"/>
<dbReference type="AlphaFoldDB" id="A0ABD1LKB8"/>
<evidence type="ECO:0000313" key="2">
    <source>
        <dbReference type="EMBL" id="KAL2323962.1"/>
    </source>
</evidence>
<comment type="caution">
    <text evidence="2">The sequence shown here is derived from an EMBL/GenBank/DDBJ whole genome shotgun (WGS) entry which is preliminary data.</text>
</comment>
<feature type="compositionally biased region" description="Basic and acidic residues" evidence="1">
    <location>
        <begin position="1"/>
        <end position="11"/>
    </location>
</feature>
<protein>
    <submittedName>
        <fullName evidence="2">Uncharacterized protein</fullName>
    </submittedName>
</protein>
<dbReference type="EMBL" id="JBGMDY010000008">
    <property type="protein sequence ID" value="KAL2323962.1"/>
    <property type="molecule type" value="Genomic_DNA"/>
</dbReference>